<proteinExistence type="predicted"/>
<accession>A0ACD3RP42</accession>
<gene>
    <name evidence="1" type="ORF">E3U43_015385</name>
</gene>
<name>A0ACD3RP42_LARCR</name>
<dbReference type="Proteomes" id="UP000793456">
    <property type="component" value="Chromosome III"/>
</dbReference>
<dbReference type="EMBL" id="CM011676">
    <property type="protein sequence ID" value="TMS21412.1"/>
    <property type="molecule type" value="Genomic_DNA"/>
</dbReference>
<organism evidence="1 2">
    <name type="scientific">Larimichthys crocea</name>
    <name type="common">Large yellow croaker</name>
    <name type="synonym">Pseudosciaena crocea</name>
    <dbReference type="NCBI Taxonomy" id="215358"/>
    <lineage>
        <taxon>Eukaryota</taxon>
        <taxon>Metazoa</taxon>
        <taxon>Chordata</taxon>
        <taxon>Craniata</taxon>
        <taxon>Vertebrata</taxon>
        <taxon>Euteleostomi</taxon>
        <taxon>Actinopterygii</taxon>
        <taxon>Neopterygii</taxon>
        <taxon>Teleostei</taxon>
        <taxon>Neoteleostei</taxon>
        <taxon>Acanthomorphata</taxon>
        <taxon>Eupercaria</taxon>
        <taxon>Sciaenidae</taxon>
        <taxon>Larimichthys</taxon>
    </lineage>
</organism>
<protein>
    <submittedName>
        <fullName evidence="1">Uncharacterized protein</fullName>
    </submittedName>
</protein>
<reference evidence="1" key="1">
    <citation type="submission" date="2018-11" db="EMBL/GenBank/DDBJ databases">
        <title>The sequence and de novo assembly of Larimichthys crocea genome using PacBio and Hi-C technologies.</title>
        <authorList>
            <person name="Xu P."/>
            <person name="Chen B."/>
            <person name="Zhou Z."/>
            <person name="Ke Q."/>
            <person name="Wu Y."/>
            <person name="Bai H."/>
            <person name="Pu F."/>
        </authorList>
    </citation>
    <scope>NUCLEOTIDE SEQUENCE</scope>
    <source>
        <tissue evidence="1">Muscle</tissue>
    </source>
</reference>
<sequence>MEPFEAQRIISELQHSVMANRSGSGDGGQLYDNPYEERSRHHHRAAPPAQQQIQRVEGGLGLIDSRESRLPQDDERPADEYDQPWEWKKDNISKALAVQFEGAERERSRAHTEHTRLTKTGTTSTTADSTTLRLVGDTPPLLGERVDPSMPLERQVWYHGTLSRSEAESPPDSVQRELLPGEEQPDLRERLLALTEELQRLHAHEVRSVCRRALRARREQPSLLHHPRGHPLLHHTQAADQRSRAHVPTVSCHSADPLTLTHSNTLFSRCY</sequence>
<evidence type="ECO:0000313" key="2">
    <source>
        <dbReference type="Proteomes" id="UP000793456"/>
    </source>
</evidence>
<evidence type="ECO:0000313" key="1">
    <source>
        <dbReference type="EMBL" id="TMS21412.1"/>
    </source>
</evidence>
<keyword evidence="2" id="KW-1185">Reference proteome</keyword>
<comment type="caution">
    <text evidence="1">The sequence shown here is derived from an EMBL/GenBank/DDBJ whole genome shotgun (WGS) entry which is preliminary data.</text>
</comment>